<name>B9RVJ0_RICCO</name>
<dbReference type="eggNOG" id="ENOG502QQDK">
    <property type="taxonomic scope" value="Eukaryota"/>
</dbReference>
<accession>B9RVJ0</accession>
<gene>
    <name evidence="1" type="ORF">RCOM_0962970</name>
</gene>
<evidence type="ECO:0000313" key="1">
    <source>
        <dbReference type="EMBL" id="EEF44566.1"/>
    </source>
</evidence>
<dbReference type="InParanoid" id="B9RVJ0"/>
<dbReference type="Proteomes" id="UP000008311">
    <property type="component" value="Unassembled WGS sequence"/>
</dbReference>
<reference evidence="2" key="1">
    <citation type="journal article" date="2010" name="Nat. Biotechnol.">
        <title>Draft genome sequence of the oilseed species Ricinus communis.</title>
        <authorList>
            <person name="Chan A.P."/>
            <person name="Crabtree J."/>
            <person name="Zhao Q."/>
            <person name="Lorenzi H."/>
            <person name="Orvis J."/>
            <person name="Puiu D."/>
            <person name="Melake-Berhan A."/>
            <person name="Jones K.M."/>
            <person name="Redman J."/>
            <person name="Chen G."/>
            <person name="Cahoon E.B."/>
            <person name="Gedil M."/>
            <person name="Stanke M."/>
            <person name="Haas B.J."/>
            <person name="Wortman J.R."/>
            <person name="Fraser-Liggett C.M."/>
            <person name="Ravel J."/>
            <person name="Rabinowicz P.D."/>
        </authorList>
    </citation>
    <scope>NUCLEOTIDE SEQUENCE [LARGE SCALE GENOMIC DNA]</scope>
    <source>
        <strain evidence="2">cv. Hale</strain>
    </source>
</reference>
<dbReference type="STRING" id="3988.B9RVJ0"/>
<dbReference type="EMBL" id="EQ973821">
    <property type="protein sequence ID" value="EEF44566.1"/>
    <property type="molecule type" value="Genomic_DNA"/>
</dbReference>
<dbReference type="AlphaFoldDB" id="B9RVJ0"/>
<sequence length="151" mass="16506">MSGVCRYNDLCGRAIILGEEGSLSEESYNIALCSIKEALKQCAILNNSADNVVGSTTIFSIEEENQCSTTSKDVVSDLHLTGLLGELKLEKGKKIVKVPQSGIVSVRSQDSFHLMEMYDLGPTQSHNIVPPQLQNMVPTVFHSMTSLEFPE</sequence>
<organism evidence="1 2">
    <name type="scientific">Ricinus communis</name>
    <name type="common">Castor bean</name>
    <dbReference type="NCBI Taxonomy" id="3988"/>
    <lineage>
        <taxon>Eukaryota</taxon>
        <taxon>Viridiplantae</taxon>
        <taxon>Streptophyta</taxon>
        <taxon>Embryophyta</taxon>
        <taxon>Tracheophyta</taxon>
        <taxon>Spermatophyta</taxon>
        <taxon>Magnoliopsida</taxon>
        <taxon>eudicotyledons</taxon>
        <taxon>Gunneridae</taxon>
        <taxon>Pentapetalae</taxon>
        <taxon>rosids</taxon>
        <taxon>fabids</taxon>
        <taxon>Malpighiales</taxon>
        <taxon>Euphorbiaceae</taxon>
        <taxon>Acalyphoideae</taxon>
        <taxon>Acalypheae</taxon>
        <taxon>Ricinus</taxon>
    </lineage>
</organism>
<protein>
    <submittedName>
        <fullName evidence="1">Uncharacterized protein</fullName>
    </submittedName>
</protein>
<proteinExistence type="predicted"/>
<evidence type="ECO:0000313" key="2">
    <source>
        <dbReference type="Proteomes" id="UP000008311"/>
    </source>
</evidence>
<keyword evidence="2" id="KW-1185">Reference proteome</keyword>